<dbReference type="SUPFAM" id="SSF56219">
    <property type="entry name" value="DNase I-like"/>
    <property type="match status" value="1"/>
</dbReference>
<feature type="domain" description="Zinc finger CCHC" evidence="2">
    <location>
        <begin position="104"/>
        <end position="138"/>
    </location>
</feature>
<evidence type="ECO:0000313" key="4">
    <source>
        <dbReference type="Proteomes" id="UP001274896"/>
    </source>
</evidence>
<dbReference type="Pfam" id="PF23058">
    <property type="entry name" value="RBD_ZCCHC3_2nd"/>
    <property type="match status" value="1"/>
</dbReference>
<evidence type="ECO:0000256" key="1">
    <source>
        <dbReference type="SAM" id="MobiDB-lite"/>
    </source>
</evidence>
<protein>
    <recommendedName>
        <fullName evidence="2">Zinc finger CCHC domain-containing protein</fullName>
    </recommendedName>
</protein>
<proteinExistence type="predicted"/>
<organism evidence="3 4">
    <name type="scientific">Hemibagrus guttatus</name>
    <dbReference type="NCBI Taxonomy" id="175788"/>
    <lineage>
        <taxon>Eukaryota</taxon>
        <taxon>Metazoa</taxon>
        <taxon>Chordata</taxon>
        <taxon>Craniata</taxon>
        <taxon>Vertebrata</taxon>
        <taxon>Euteleostomi</taxon>
        <taxon>Actinopterygii</taxon>
        <taxon>Neopterygii</taxon>
        <taxon>Teleostei</taxon>
        <taxon>Ostariophysi</taxon>
        <taxon>Siluriformes</taxon>
        <taxon>Bagridae</taxon>
        <taxon>Hemibagrus</taxon>
    </lineage>
</organism>
<dbReference type="InterPro" id="IPR057811">
    <property type="entry name" value="RBD_ZCCHC3_2nd"/>
</dbReference>
<dbReference type="EMBL" id="JAUCMX010000002">
    <property type="protein sequence ID" value="KAK3553802.1"/>
    <property type="molecule type" value="Genomic_DNA"/>
</dbReference>
<comment type="caution">
    <text evidence="3">The sequence shown here is derived from an EMBL/GenBank/DDBJ whole genome shotgun (WGS) entry which is preliminary data.</text>
</comment>
<keyword evidence="4" id="KW-1185">Reference proteome</keyword>
<feature type="region of interest" description="Disordered" evidence="1">
    <location>
        <begin position="158"/>
        <end position="194"/>
    </location>
</feature>
<feature type="region of interest" description="Disordered" evidence="1">
    <location>
        <begin position="224"/>
        <end position="251"/>
    </location>
</feature>
<feature type="region of interest" description="Disordered" evidence="1">
    <location>
        <begin position="272"/>
        <end position="296"/>
    </location>
</feature>
<accession>A0AAE0VB79</accession>
<dbReference type="Gene3D" id="3.60.10.10">
    <property type="entry name" value="Endonuclease/exonuclease/phosphatase"/>
    <property type="match status" value="1"/>
</dbReference>
<dbReference type="AlphaFoldDB" id="A0AAE0VB79"/>
<gene>
    <name evidence="3" type="ORF">QTP70_012239</name>
</gene>
<feature type="compositionally biased region" description="Polar residues" evidence="1">
    <location>
        <begin position="173"/>
        <end position="183"/>
    </location>
</feature>
<evidence type="ECO:0000259" key="2">
    <source>
        <dbReference type="Pfam" id="PF23058"/>
    </source>
</evidence>
<reference evidence="3" key="1">
    <citation type="submission" date="2023-06" db="EMBL/GenBank/DDBJ databases">
        <title>Male Hemibagrus guttatus genome.</title>
        <authorList>
            <person name="Bian C."/>
        </authorList>
    </citation>
    <scope>NUCLEOTIDE SEQUENCE</scope>
    <source>
        <strain evidence="3">Male_cb2023</strain>
        <tissue evidence="3">Muscle</tissue>
    </source>
</reference>
<sequence>MPDKVGPPTVWQAKGITDYCFSAYWLRPSEVSGAMNRGDDKMLARVVRLRHSDFSSAGFLDITFSSFVDCSAFFDKCSRQPEEEVLRGLRFIPLFALDKVPITVHLYNPFVAGEDIRVFLGRFCSSVSAGEKVKGKFGKEVTEPAEPENVSTVEFQQPADRAPHAPPEAGQHGSENLNTTQEKTPGEKPKTDQNVWSPLTWAQAVEELDPVLDRVRPDWAAIEFEEGPGVQEQDGGAELPESGDTEDVGRGLKRSWREEGREFDLLPLEEAEHSGGEEALEGGGCHQDSEGSDEALEARVVEEEGWTQVPARKVVPGRIVCVDEVWRGIKFRAIGVYAPCGGGQWQGFFRLLEPLLCTNRQLLVGGDFNVDVEAEGRRELAQVMMGVGLTDAFRRVEPQAAGHTWRNSRGSSSRLDLLFVADSVTVQSFFLKPFWAADHCMAVGSILLEGEQRGKGYWRLNRATLRDPSFVEVFRHLYIGWRHLRMLYETQAEWWENVKKRVAILCRWWGQEMARRRRSRAGRWSKELCAAWQDGDCEWLRDTSEALRAYYEAEARSYFVQAGSQELEFDECPTRFFFNSVKSWQRGSYIEDLKDGAQVVTTPVGMLGSARAFYLNLFS</sequence>
<dbReference type="InterPro" id="IPR036691">
    <property type="entry name" value="Endo/exonu/phosph_ase_sf"/>
</dbReference>
<evidence type="ECO:0000313" key="3">
    <source>
        <dbReference type="EMBL" id="KAK3553802.1"/>
    </source>
</evidence>
<dbReference type="Proteomes" id="UP001274896">
    <property type="component" value="Unassembled WGS sequence"/>
</dbReference>
<name>A0AAE0VB79_9TELE</name>